<name>A0A9D7SGB9_9BACT</name>
<keyword evidence="1" id="KW-0732">Signal</keyword>
<gene>
    <name evidence="2" type="ORF">IPP58_07335</name>
</gene>
<protein>
    <recommendedName>
        <fullName evidence="4">Cytochrome c domain-containing protein</fullName>
    </recommendedName>
</protein>
<feature type="signal peptide" evidence="1">
    <location>
        <begin position="1"/>
        <end position="20"/>
    </location>
</feature>
<feature type="chain" id="PRO_5038528367" description="Cytochrome c domain-containing protein" evidence="1">
    <location>
        <begin position="21"/>
        <end position="85"/>
    </location>
</feature>
<accession>A0A9D7SGB9</accession>
<organism evidence="2 3">
    <name type="scientific">Candidatus Geothrix skivensis</name>
    <dbReference type="NCBI Taxonomy" id="2954439"/>
    <lineage>
        <taxon>Bacteria</taxon>
        <taxon>Pseudomonadati</taxon>
        <taxon>Acidobacteriota</taxon>
        <taxon>Holophagae</taxon>
        <taxon>Holophagales</taxon>
        <taxon>Holophagaceae</taxon>
        <taxon>Geothrix</taxon>
    </lineage>
</organism>
<dbReference type="EMBL" id="JADKIO010000005">
    <property type="protein sequence ID" value="MBK9796296.1"/>
    <property type="molecule type" value="Genomic_DNA"/>
</dbReference>
<sequence length="85" mass="9242">MRFAPFLVAAAMVLALPAQAKLPFVKQAKDLGFKEITSCKSCHVDAMPKKGASAANERGAFLTKMKVDKKAAEVDLAWLKDYKGK</sequence>
<reference evidence="2" key="1">
    <citation type="submission" date="2020-10" db="EMBL/GenBank/DDBJ databases">
        <title>Connecting structure to function with the recovery of over 1000 high-quality activated sludge metagenome-assembled genomes encoding full-length rRNA genes using long-read sequencing.</title>
        <authorList>
            <person name="Singleton C.M."/>
            <person name="Petriglieri F."/>
            <person name="Kristensen J.M."/>
            <person name="Kirkegaard R.H."/>
            <person name="Michaelsen T.Y."/>
            <person name="Andersen M.H."/>
            <person name="Karst S.M."/>
            <person name="Dueholm M.S."/>
            <person name="Nielsen P.H."/>
            <person name="Albertsen M."/>
        </authorList>
    </citation>
    <scope>NUCLEOTIDE SEQUENCE</scope>
    <source>
        <strain evidence="2">Skiv_18-Q3-R9-52_MAXAC.067</strain>
    </source>
</reference>
<evidence type="ECO:0000256" key="1">
    <source>
        <dbReference type="SAM" id="SignalP"/>
    </source>
</evidence>
<dbReference type="Proteomes" id="UP000886657">
    <property type="component" value="Unassembled WGS sequence"/>
</dbReference>
<dbReference type="AlphaFoldDB" id="A0A9D7SGB9"/>
<evidence type="ECO:0000313" key="2">
    <source>
        <dbReference type="EMBL" id="MBK9796296.1"/>
    </source>
</evidence>
<comment type="caution">
    <text evidence="2">The sequence shown here is derived from an EMBL/GenBank/DDBJ whole genome shotgun (WGS) entry which is preliminary data.</text>
</comment>
<proteinExistence type="predicted"/>
<evidence type="ECO:0000313" key="3">
    <source>
        <dbReference type="Proteomes" id="UP000886657"/>
    </source>
</evidence>
<evidence type="ECO:0008006" key="4">
    <source>
        <dbReference type="Google" id="ProtNLM"/>
    </source>
</evidence>